<evidence type="ECO:0008006" key="3">
    <source>
        <dbReference type="Google" id="ProtNLM"/>
    </source>
</evidence>
<accession>A0ABS6B5X4</accession>
<comment type="caution">
    <text evidence="1">The sequence shown here is derived from an EMBL/GenBank/DDBJ whole genome shotgun (WGS) entry which is preliminary data.</text>
</comment>
<keyword evidence="2" id="KW-1185">Reference proteome</keyword>
<evidence type="ECO:0000313" key="2">
    <source>
        <dbReference type="Proteomes" id="UP000733379"/>
    </source>
</evidence>
<reference evidence="1 2" key="1">
    <citation type="submission" date="2021-06" db="EMBL/GenBank/DDBJ databases">
        <title>Actinomycetes sequencing.</title>
        <authorList>
            <person name="Shan Q."/>
        </authorList>
    </citation>
    <scope>NUCLEOTIDE SEQUENCE [LARGE SCALE GENOMIC DNA]</scope>
    <source>
        <strain evidence="1 2">NEAU-G5</strain>
    </source>
</reference>
<protein>
    <recommendedName>
        <fullName evidence="3">DUF4304 domain-containing protein</fullName>
    </recommendedName>
</protein>
<dbReference type="EMBL" id="JAHKNI010000012">
    <property type="protein sequence ID" value="MBU3065736.1"/>
    <property type="molecule type" value="Genomic_DNA"/>
</dbReference>
<name>A0ABS6B5X4_9NOCA</name>
<gene>
    <name evidence="1" type="ORF">KO481_29950</name>
</gene>
<evidence type="ECO:0000313" key="1">
    <source>
        <dbReference type="EMBL" id="MBU3065736.1"/>
    </source>
</evidence>
<sequence>MVSPESAVRRVEREIGKLLRQYGFGGSGNSWVRVESSGVASVGRSRAISTWSGGQQSVGFGLALSVTPIEWWEFSNWRDAGFGRPPTPLERAEGPRLVDHQGLPDQVMRPWSIGVDPALQPERHALQADIDVVRAELPSRVHAYARRALRLLQPGRYLEELLAQPGESPGRWETIAVLLSAEGPGPQLDDACDRAQASAAACGNPEYGDLIVTYCRLRAVGG</sequence>
<dbReference type="Proteomes" id="UP000733379">
    <property type="component" value="Unassembled WGS sequence"/>
</dbReference>
<dbReference type="RefSeq" id="WP_215921734.1">
    <property type="nucleotide sequence ID" value="NZ_JAHKNI010000012.1"/>
</dbReference>
<proteinExistence type="predicted"/>
<organism evidence="1 2">
    <name type="scientific">Nocardia albiluteola</name>
    <dbReference type="NCBI Taxonomy" id="2842303"/>
    <lineage>
        <taxon>Bacteria</taxon>
        <taxon>Bacillati</taxon>
        <taxon>Actinomycetota</taxon>
        <taxon>Actinomycetes</taxon>
        <taxon>Mycobacteriales</taxon>
        <taxon>Nocardiaceae</taxon>
        <taxon>Nocardia</taxon>
    </lineage>
</organism>